<comment type="caution">
    <text evidence="1">The sequence shown here is derived from an EMBL/GenBank/DDBJ whole genome shotgun (WGS) entry which is preliminary data.</text>
</comment>
<sequence length="605" mass="68233">MFSGILSIISWRTSVEIVKMRELAMKCCSRGKPVPIVVTDSTYELPQQGRIGDQLFFHWTIRPKNVTAPAEAAHFDSLKHYLSQIDVRLFKLTEPEAVLSVKIMEEERPGLARPDHWASVIRWVQRFQAKATKPFEEMTEEEKVELRIFAIMTGRHQSSTHKDFHQSSNLVDFLTYGSREALRQEVDTRSDPANYMVSQLNRRLNKESVTSPHIIGLSWDGKFTGDLDLHVITPRGNEVCYNRKNADGCRLDFDANVQVGEAEPCENISVAPGRYEVCVNNFTRRTHRSPIPFQIVCRSVGQPDQIYEGVWGPNRRKGDKIHVCTHHFSSTPKSPEELELSEKASRRTLAQAADWDSRVGVPKATIATVESVEDRGMLLVSPQKRSSTAPLSPSAIHTANSSGSAVNCSFEQLLVQKSQKKKEQFLSENCRQLPSTFADVVDLRKRGRHTLSVNLRDHAPGYLVDIATNSPDVRKCNLPAPCHYKDKFTPPHEQLEISNARLDNSWVKVGRENTASVCAITQLGTSYFLALENAKLPASDDFPLGSGFYPTDLSADYHRHRERWTYFHTQLRPSVVTGSRPMIGCFLIGEKATIYLDDTKLTVAV</sequence>
<evidence type="ECO:0000313" key="2">
    <source>
        <dbReference type="Proteomes" id="UP001190700"/>
    </source>
</evidence>
<dbReference type="Proteomes" id="UP001190700">
    <property type="component" value="Unassembled WGS sequence"/>
</dbReference>
<name>A0AAE0LDK6_9CHLO</name>
<protein>
    <submittedName>
        <fullName evidence="1">Uncharacterized protein</fullName>
    </submittedName>
</protein>
<keyword evidence="2" id="KW-1185">Reference proteome</keyword>
<accession>A0AAE0LDK6</accession>
<proteinExistence type="predicted"/>
<dbReference type="EMBL" id="LGRX02004235">
    <property type="protein sequence ID" value="KAK3280850.1"/>
    <property type="molecule type" value="Genomic_DNA"/>
</dbReference>
<gene>
    <name evidence="1" type="ORF">CYMTET_11334</name>
</gene>
<dbReference type="AlphaFoldDB" id="A0AAE0LDK6"/>
<evidence type="ECO:0000313" key="1">
    <source>
        <dbReference type="EMBL" id="KAK3280850.1"/>
    </source>
</evidence>
<reference evidence="1 2" key="1">
    <citation type="journal article" date="2015" name="Genome Biol. Evol.">
        <title>Comparative Genomics of a Bacterivorous Green Alga Reveals Evolutionary Causalities and Consequences of Phago-Mixotrophic Mode of Nutrition.</title>
        <authorList>
            <person name="Burns J.A."/>
            <person name="Paasch A."/>
            <person name="Narechania A."/>
            <person name="Kim E."/>
        </authorList>
    </citation>
    <scope>NUCLEOTIDE SEQUENCE [LARGE SCALE GENOMIC DNA]</scope>
    <source>
        <strain evidence="1 2">PLY_AMNH</strain>
    </source>
</reference>
<organism evidence="1 2">
    <name type="scientific">Cymbomonas tetramitiformis</name>
    <dbReference type="NCBI Taxonomy" id="36881"/>
    <lineage>
        <taxon>Eukaryota</taxon>
        <taxon>Viridiplantae</taxon>
        <taxon>Chlorophyta</taxon>
        <taxon>Pyramimonadophyceae</taxon>
        <taxon>Pyramimonadales</taxon>
        <taxon>Pyramimonadaceae</taxon>
        <taxon>Cymbomonas</taxon>
    </lineage>
</organism>